<feature type="region of interest" description="Disordered" evidence="1">
    <location>
        <begin position="55"/>
        <end position="76"/>
    </location>
</feature>
<evidence type="ECO:0000313" key="3">
    <source>
        <dbReference type="EMBL" id="GMS84255.1"/>
    </source>
</evidence>
<keyword evidence="2" id="KW-0732">Signal</keyword>
<comment type="caution">
    <text evidence="3">The sequence shown here is derived from an EMBL/GenBank/DDBJ whole genome shotgun (WGS) entry which is preliminary data.</text>
</comment>
<feature type="signal peptide" evidence="2">
    <location>
        <begin position="1"/>
        <end position="25"/>
    </location>
</feature>
<organism evidence="3 4">
    <name type="scientific">Pristionchus entomophagus</name>
    <dbReference type="NCBI Taxonomy" id="358040"/>
    <lineage>
        <taxon>Eukaryota</taxon>
        <taxon>Metazoa</taxon>
        <taxon>Ecdysozoa</taxon>
        <taxon>Nematoda</taxon>
        <taxon>Chromadorea</taxon>
        <taxon>Rhabditida</taxon>
        <taxon>Rhabditina</taxon>
        <taxon>Diplogasteromorpha</taxon>
        <taxon>Diplogasteroidea</taxon>
        <taxon>Neodiplogasteridae</taxon>
        <taxon>Pristionchus</taxon>
    </lineage>
</organism>
<gene>
    <name evidence="3" type="ORF">PENTCL1PPCAC_6430</name>
</gene>
<evidence type="ECO:0000256" key="2">
    <source>
        <dbReference type="SAM" id="SignalP"/>
    </source>
</evidence>
<evidence type="ECO:0000313" key="4">
    <source>
        <dbReference type="Proteomes" id="UP001432027"/>
    </source>
</evidence>
<name>A0AAV5SW01_9BILA</name>
<feature type="chain" id="PRO_5043910406" evidence="2">
    <location>
        <begin position="26"/>
        <end position="125"/>
    </location>
</feature>
<keyword evidence="4" id="KW-1185">Reference proteome</keyword>
<dbReference type="EMBL" id="BTSX01000002">
    <property type="protein sequence ID" value="GMS84255.1"/>
    <property type="molecule type" value="Genomic_DNA"/>
</dbReference>
<dbReference type="Proteomes" id="UP001432027">
    <property type="component" value="Unassembled WGS sequence"/>
</dbReference>
<protein>
    <submittedName>
        <fullName evidence="3">Uncharacterized protein</fullName>
    </submittedName>
</protein>
<sequence>MLKEFYALSLLLLFLVNDYWNFHEGKIMDEHLSQSPFVSLHEKVFSVALLAEVRSKTSAKTDSESTKPPEGEAQDDTHTRIFSLQRLKMALWTLLKILDGLLSIQFQSLCLFLHLLNLLLLVRHI</sequence>
<reference evidence="3" key="1">
    <citation type="submission" date="2023-10" db="EMBL/GenBank/DDBJ databases">
        <title>Genome assembly of Pristionchus species.</title>
        <authorList>
            <person name="Yoshida K."/>
            <person name="Sommer R.J."/>
        </authorList>
    </citation>
    <scope>NUCLEOTIDE SEQUENCE</scope>
    <source>
        <strain evidence="3">RS0144</strain>
    </source>
</reference>
<dbReference type="AlphaFoldDB" id="A0AAV5SW01"/>
<accession>A0AAV5SW01</accession>
<evidence type="ECO:0000256" key="1">
    <source>
        <dbReference type="SAM" id="MobiDB-lite"/>
    </source>
</evidence>
<proteinExistence type="predicted"/>